<comment type="caution">
    <text evidence="1">The sequence shown here is derived from an EMBL/GenBank/DDBJ whole genome shotgun (WGS) entry which is preliminary data.</text>
</comment>
<dbReference type="Pfam" id="PF11625">
    <property type="entry name" value="DUF3253"/>
    <property type="match status" value="1"/>
</dbReference>
<gene>
    <name evidence="1" type="ORF">QGN17_11520</name>
</gene>
<sequence length="89" mass="9552">MLVERRIRSAATNLLDSRPAGATICPSEIAQALADGAAPNAAGQNWRYAMPMVHSVIDQMVVEGLVRLSWKGVYLSARSGPYRISKAPA</sequence>
<dbReference type="InterPro" id="IPR036388">
    <property type="entry name" value="WH-like_DNA-bd_sf"/>
</dbReference>
<evidence type="ECO:0000313" key="2">
    <source>
        <dbReference type="Proteomes" id="UP001160625"/>
    </source>
</evidence>
<reference evidence="1" key="1">
    <citation type="submission" date="2023-04" db="EMBL/GenBank/DDBJ databases">
        <title>Sphingomonas sp. MAHUQ-71 isolated from rice field.</title>
        <authorList>
            <person name="Huq M.A."/>
        </authorList>
    </citation>
    <scope>NUCLEOTIDE SEQUENCE</scope>
    <source>
        <strain evidence="1">MAHUQ-71</strain>
    </source>
</reference>
<dbReference type="InterPro" id="IPR021660">
    <property type="entry name" value="DUF3253"/>
</dbReference>
<dbReference type="InterPro" id="IPR036390">
    <property type="entry name" value="WH_DNA-bd_sf"/>
</dbReference>
<dbReference type="EMBL" id="JARYGZ010000001">
    <property type="protein sequence ID" value="MDH7639360.1"/>
    <property type="molecule type" value="Genomic_DNA"/>
</dbReference>
<keyword evidence="2" id="KW-1185">Reference proteome</keyword>
<dbReference type="SUPFAM" id="SSF46785">
    <property type="entry name" value="Winged helix' DNA-binding domain"/>
    <property type="match status" value="1"/>
</dbReference>
<protein>
    <submittedName>
        <fullName evidence="1">DUF3253 domain-containing protein</fullName>
    </submittedName>
</protein>
<name>A0ABT6N236_9SPHN</name>
<dbReference type="RefSeq" id="WP_281045204.1">
    <property type="nucleotide sequence ID" value="NZ_JARYGZ010000001.1"/>
</dbReference>
<organism evidence="1 2">
    <name type="scientific">Sphingomonas oryzagri</name>
    <dbReference type="NCBI Taxonomy" id="3042314"/>
    <lineage>
        <taxon>Bacteria</taxon>
        <taxon>Pseudomonadati</taxon>
        <taxon>Pseudomonadota</taxon>
        <taxon>Alphaproteobacteria</taxon>
        <taxon>Sphingomonadales</taxon>
        <taxon>Sphingomonadaceae</taxon>
        <taxon>Sphingomonas</taxon>
    </lineage>
</organism>
<dbReference type="Gene3D" id="1.10.10.10">
    <property type="entry name" value="Winged helix-like DNA-binding domain superfamily/Winged helix DNA-binding domain"/>
    <property type="match status" value="1"/>
</dbReference>
<accession>A0ABT6N236</accession>
<evidence type="ECO:0000313" key="1">
    <source>
        <dbReference type="EMBL" id="MDH7639360.1"/>
    </source>
</evidence>
<proteinExistence type="predicted"/>
<dbReference type="Proteomes" id="UP001160625">
    <property type="component" value="Unassembled WGS sequence"/>
</dbReference>